<accession>A0A7X9FTK3</accession>
<sequence length="282" mass="32967">MKLFQVLTRYCFKVDVSALRGVYCWKSWEGSFIADIGFKTDTFIPLEAIPPHLILLVILHEDQFFFTHGVLNWTELRRLIYDFLLRKAPLMGGSSITQQLAKFLFTSRERSISRKIREIIIAYGLEEEFSKEEILALYLNTVGLGRDIFGIHQASERYFKKTVSELSVDESMFICSLIRQPTKRQRFAMKPGNAHRFDYEMSFLKYFDFFRISLIRFSIDSLINPHLIKLDQLLSFLKDRKELKESAAKISKIEHISIETRAMIHLDKLHSMISSMADNSSK</sequence>
<evidence type="ECO:0000313" key="3">
    <source>
        <dbReference type="EMBL" id="NMC64082.1"/>
    </source>
</evidence>
<protein>
    <submittedName>
        <fullName evidence="3">Transglycosylase domain-containing protein</fullName>
    </submittedName>
</protein>
<gene>
    <name evidence="3" type="ORF">GYA55_13040</name>
</gene>
<proteinExistence type="predicted"/>
<comment type="caution">
    <text evidence="3">The sequence shown here is derived from an EMBL/GenBank/DDBJ whole genome shotgun (WGS) entry which is preliminary data.</text>
</comment>
<evidence type="ECO:0000313" key="4">
    <source>
        <dbReference type="Proteomes" id="UP000524246"/>
    </source>
</evidence>
<name>A0A7X9FTK3_9DELT</name>
<evidence type="ECO:0000259" key="2">
    <source>
        <dbReference type="Pfam" id="PF00912"/>
    </source>
</evidence>
<dbReference type="Proteomes" id="UP000524246">
    <property type="component" value="Unassembled WGS sequence"/>
</dbReference>
<organism evidence="3 4">
    <name type="scientific">SAR324 cluster bacterium</name>
    <dbReference type="NCBI Taxonomy" id="2024889"/>
    <lineage>
        <taxon>Bacteria</taxon>
        <taxon>Deltaproteobacteria</taxon>
        <taxon>SAR324 cluster</taxon>
    </lineage>
</organism>
<feature type="domain" description="Glycosyl transferase family 51" evidence="2">
    <location>
        <begin position="34"/>
        <end position="188"/>
    </location>
</feature>
<dbReference type="GO" id="GO:0008955">
    <property type="term" value="F:peptidoglycan glycosyltransferase activity"/>
    <property type="evidence" value="ECO:0007669"/>
    <property type="project" value="TreeGrafter"/>
</dbReference>
<keyword evidence="1" id="KW-0808">Transferase</keyword>
<dbReference type="PANTHER" id="PTHR32282">
    <property type="entry name" value="BINDING PROTEIN TRANSPEPTIDASE, PUTATIVE-RELATED"/>
    <property type="match status" value="1"/>
</dbReference>
<reference evidence="3 4" key="1">
    <citation type="journal article" date="2020" name="Biotechnol. Biofuels">
        <title>New insights from the biogas microbiome by comprehensive genome-resolved metagenomics of nearly 1600 species originating from multiple anaerobic digesters.</title>
        <authorList>
            <person name="Campanaro S."/>
            <person name="Treu L."/>
            <person name="Rodriguez-R L.M."/>
            <person name="Kovalovszki A."/>
            <person name="Ziels R.M."/>
            <person name="Maus I."/>
            <person name="Zhu X."/>
            <person name="Kougias P.G."/>
            <person name="Basile A."/>
            <person name="Luo G."/>
            <person name="Schluter A."/>
            <person name="Konstantinidis K.T."/>
            <person name="Angelidaki I."/>
        </authorList>
    </citation>
    <scope>NUCLEOTIDE SEQUENCE [LARGE SCALE GENOMIC DNA]</scope>
    <source>
        <strain evidence="3">AS27yjCOA_65</strain>
    </source>
</reference>
<dbReference type="Pfam" id="PF00912">
    <property type="entry name" value="Transgly"/>
    <property type="match status" value="1"/>
</dbReference>
<dbReference type="InterPro" id="IPR050396">
    <property type="entry name" value="Glycosyltr_51/Transpeptidase"/>
</dbReference>
<dbReference type="AlphaFoldDB" id="A0A7X9FTK3"/>
<dbReference type="InterPro" id="IPR023346">
    <property type="entry name" value="Lysozyme-like_dom_sf"/>
</dbReference>
<dbReference type="InterPro" id="IPR036950">
    <property type="entry name" value="PBP_transglycosylase"/>
</dbReference>
<dbReference type="SUPFAM" id="SSF53955">
    <property type="entry name" value="Lysozyme-like"/>
    <property type="match status" value="1"/>
</dbReference>
<evidence type="ECO:0000256" key="1">
    <source>
        <dbReference type="ARBA" id="ARBA00022679"/>
    </source>
</evidence>
<dbReference type="PANTHER" id="PTHR32282:SF33">
    <property type="entry name" value="PEPTIDOGLYCAN GLYCOSYLTRANSFERASE"/>
    <property type="match status" value="1"/>
</dbReference>
<dbReference type="InterPro" id="IPR001264">
    <property type="entry name" value="Glyco_trans_51"/>
</dbReference>
<dbReference type="Gene3D" id="1.10.3810.10">
    <property type="entry name" value="Biosynthetic peptidoglycan transglycosylase-like"/>
    <property type="match status" value="1"/>
</dbReference>
<dbReference type="EMBL" id="JAAZON010000596">
    <property type="protein sequence ID" value="NMC64082.1"/>
    <property type="molecule type" value="Genomic_DNA"/>
</dbReference>